<dbReference type="AlphaFoldDB" id="A0A928Q641"/>
<organism evidence="2 3">
    <name type="scientific">Faecalispora sporosphaeroides</name>
    <dbReference type="NCBI Taxonomy" id="1549"/>
    <lineage>
        <taxon>Bacteria</taxon>
        <taxon>Bacillati</taxon>
        <taxon>Bacillota</taxon>
        <taxon>Clostridia</taxon>
        <taxon>Eubacteriales</taxon>
        <taxon>Oscillospiraceae</taxon>
        <taxon>Faecalispora</taxon>
    </lineage>
</organism>
<dbReference type="Proteomes" id="UP000754750">
    <property type="component" value="Unassembled WGS sequence"/>
</dbReference>
<accession>A0A928Q641</accession>
<evidence type="ECO:0000313" key="3">
    <source>
        <dbReference type="Proteomes" id="UP000754750"/>
    </source>
</evidence>
<dbReference type="EMBL" id="SVNY01000007">
    <property type="protein sequence ID" value="MBE6834465.1"/>
    <property type="molecule type" value="Genomic_DNA"/>
</dbReference>
<feature type="transmembrane region" description="Helical" evidence="1">
    <location>
        <begin position="44"/>
        <end position="62"/>
    </location>
</feature>
<name>A0A928Q641_9FIRM</name>
<protein>
    <submittedName>
        <fullName evidence="2">Uncharacterized protein</fullName>
    </submittedName>
</protein>
<keyword evidence="1" id="KW-1133">Transmembrane helix</keyword>
<evidence type="ECO:0000256" key="1">
    <source>
        <dbReference type="SAM" id="Phobius"/>
    </source>
</evidence>
<reference evidence="2" key="1">
    <citation type="submission" date="2019-04" db="EMBL/GenBank/DDBJ databases">
        <title>Evolution of Biomass-Degrading Anaerobic Consortia Revealed by Metagenomics.</title>
        <authorList>
            <person name="Peng X."/>
        </authorList>
    </citation>
    <scope>NUCLEOTIDE SEQUENCE</scope>
    <source>
        <strain evidence="2">SIG551</strain>
    </source>
</reference>
<sequence length="102" mass="12130">MNQKLQRQWHLLAYFFVAYVLISSSYRILKAVTIFDLAILKSFLLWPSLVLLCAIFLFSLWLYQKSGKEWKMYMQDKKFVRLFFFVGFGLAIVLAVITDYVI</sequence>
<keyword evidence="1" id="KW-0472">Membrane</keyword>
<comment type="caution">
    <text evidence="2">The sequence shown here is derived from an EMBL/GenBank/DDBJ whole genome shotgun (WGS) entry which is preliminary data.</text>
</comment>
<dbReference type="RefSeq" id="WP_020074500.1">
    <property type="nucleotide sequence ID" value="NZ_JBKWRC010000003.1"/>
</dbReference>
<feature type="transmembrane region" description="Helical" evidence="1">
    <location>
        <begin position="82"/>
        <end position="101"/>
    </location>
</feature>
<keyword evidence="1" id="KW-0812">Transmembrane</keyword>
<proteinExistence type="predicted"/>
<evidence type="ECO:0000313" key="2">
    <source>
        <dbReference type="EMBL" id="MBE6834465.1"/>
    </source>
</evidence>
<feature type="transmembrane region" description="Helical" evidence="1">
    <location>
        <begin position="12"/>
        <end position="29"/>
    </location>
</feature>
<gene>
    <name evidence="2" type="ORF">E7512_12970</name>
</gene>